<keyword evidence="2" id="KW-1185">Reference proteome</keyword>
<proteinExistence type="predicted"/>
<evidence type="ECO:0008006" key="3">
    <source>
        <dbReference type="Google" id="ProtNLM"/>
    </source>
</evidence>
<organism evidence="1 2">
    <name type="scientific">Streptomyces formicae</name>
    <dbReference type="NCBI Taxonomy" id="1616117"/>
    <lineage>
        <taxon>Bacteria</taxon>
        <taxon>Bacillati</taxon>
        <taxon>Actinomycetota</taxon>
        <taxon>Actinomycetes</taxon>
        <taxon>Kitasatosporales</taxon>
        <taxon>Streptomycetaceae</taxon>
        <taxon>Streptomyces</taxon>
    </lineage>
</organism>
<reference evidence="1 2" key="1">
    <citation type="submission" date="2021-03" db="EMBL/GenBank/DDBJ databases">
        <title>Complete genome of Streptomyces formicae strain 1H-GS9 (DSM 100524).</title>
        <authorList>
            <person name="Atanasov K.E."/>
            <person name="Altabella T."/>
            <person name="Ferrer A."/>
        </authorList>
    </citation>
    <scope>NUCLEOTIDE SEQUENCE [LARGE SCALE GENOMIC DNA]</scope>
    <source>
        <strain evidence="1 2">1H-GS9</strain>
    </source>
</reference>
<gene>
    <name evidence="1" type="ORF">J4032_22065</name>
</gene>
<dbReference type="RefSeq" id="WP_242332706.1">
    <property type="nucleotide sequence ID" value="NZ_CP071872.1"/>
</dbReference>
<sequence length="123" mass="13591">MTTVYRRTRSDAKKANRDAYKGMVLYVINEVATNIAPYEDSHLKTRHVVTHRQAITGAWMIAGSLSVEGLVLREGPVYTVDPDPKVREIGDPSPQVAGPDPRKVAEKAGFRIFSNKAAKAGRR</sequence>
<accession>A0ABY3WMC1</accession>
<name>A0ABY3WMC1_9ACTN</name>
<dbReference type="Proteomes" id="UP000828924">
    <property type="component" value="Chromosome"/>
</dbReference>
<evidence type="ECO:0000313" key="2">
    <source>
        <dbReference type="Proteomes" id="UP000828924"/>
    </source>
</evidence>
<protein>
    <recommendedName>
        <fullName evidence="3">Phage protein</fullName>
    </recommendedName>
</protein>
<evidence type="ECO:0000313" key="1">
    <source>
        <dbReference type="EMBL" id="UNM13784.1"/>
    </source>
</evidence>
<dbReference type="EMBL" id="CP071872">
    <property type="protein sequence ID" value="UNM13784.1"/>
    <property type="molecule type" value="Genomic_DNA"/>
</dbReference>